<gene>
    <name evidence="1" type="ORF">XENORESO_002359</name>
</gene>
<name>A0ABV0WHA8_9TELE</name>
<dbReference type="Proteomes" id="UP001444071">
    <property type="component" value="Unassembled WGS sequence"/>
</dbReference>
<feature type="non-terminal residue" evidence="1">
    <location>
        <position position="1"/>
    </location>
</feature>
<protein>
    <submittedName>
        <fullName evidence="1">Uncharacterized protein</fullName>
    </submittedName>
</protein>
<reference evidence="1 2" key="1">
    <citation type="submission" date="2021-06" db="EMBL/GenBank/DDBJ databases">
        <authorList>
            <person name="Palmer J.M."/>
        </authorList>
    </citation>
    <scope>NUCLEOTIDE SEQUENCE [LARGE SCALE GENOMIC DNA]</scope>
    <source>
        <strain evidence="1 2">XR_2019</strain>
        <tissue evidence="1">Muscle</tissue>
    </source>
</reference>
<evidence type="ECO:0000313" key="1">
    <source>
        <dbReference type="EMBL" id="MEQ2268377.1"/>
    </source>
</evidence>
<evidence type="ECO:0000313" key="2">
    <source>
        <dbReference type="Proteomes" id="UP001444071"/>
    </source>
</evidence>
<organism evidence="1 2">
    <name type="scientific">Xenotaenia resolanae</name>
    <dbReference type="NCBI Taxonomy" id="208358"/>
    <lineage>
        <taxon>Eukaryota</taxon>
        <taxon>Metazoa</taxon>
        <taxon>Chordata</taxon>
        <taxon>Craniata</taxon>
        <taxon>Vertebrata</taxon>
        <taxon>Euteleostomi</taxon>
        <taxon>Actinopterygii</taxon>
        <taxon>Neopterygii</taxon>
        <taxon>Teleostei</taxon>
        <taxon>Neoteleostei</taxon>
        <taxon>Acanthomorphata</taxon>
        <taxon>Ovalentaria</taxon>
        <taxon>Atherinomorphae</taxon>
        <taxon>Cyprinodontiformes</taxon>
        <taxon>Goodeidae</taxon>
        <taxon>Xenotaenia</taxon>
    </lineage>
</organism>
<proteinExistence type="predicted"/>
<keyword evidence="2" id="KW-1185">Reference proteome</keyword>
<dbReference type="EMBL" id="JAHRIM010050059">
    <property type="protein sequence ID" value="MEQ2268377.1"/>
    <property type="molecule type" value="Genomic_DNA"/>
</dbReference>
<sequence length="60" mass="6512">CRRWSTGLAGTRSFPAHSVAPPNQAYTHIGTLIRGKPVIQNVKSVCFCTLAVKLITVCEI</sequence>
<comment type="caution">
    <text evidence="1">The sequence shown here is derived from an EMBL/GenBank/DDBJ whole genome shotgun (WGS) entry which is preliminary data.</text>
</comment>
<accession>A0ABV0WHA8</accession>